<feature type="transmembrane region" description="Helical" evidence="7">
    <location>
        <begin position="245"/>
        <end position="266"/>
    </location>
</feature>
<evidence type="ECO:0000256" key="5">
    <source>
        <dbReference type="ARBA" id="ARBA00023136"/>
    </source>
</evidence>
<dbReference type="InterPro" id="IPR032694">
    <property type="entry name" value="CopC/D"/>
</dbReference>
<evidence type="ECO:0000256" key="7">
    <source>
        <dbReference type="SAM" id="Phobius"/>
    </source>
</evidence>
<keyword evidence="4 7" id="KW-1133">Transmembrane helix</keyword>
<dbReference type="GO" id="GO:0006825">
    <property type="term" value="P:copper ion transport"/>
    <property type="evidence" value="ECO:0007669"/>
    <property type="project" value="InterPro"/>
</dbReference>
<feature type="transmembrane region" description="Helical" evidence="7">
    <location>
        <begin position="379"/>
        <end position="396"/>
    </location>
</feature>
<feature type="transmembrane region" description="Helical" evidence="7">
    <location>
        <begin position="112"/>
        <end position="135"/>
    </location>
</feature>
<evidence type="ECO:0000313" key="9">
    <source>
        <dbReference type="EMBL" id="SCF15743.1"/>
    </source>
</evidence>
<accession>A0A1C4Y4U8</accession>
<dbReference type="InterPro" id="IPR008457">
    <property type="entry name" value="Cu-R_CopD_dom"/>
</dbReference>
<keyword evidence="10" id="KW-1185">Reference proteome</keyword>
<dbReference type="InterPro" id="IPR019108">
    <property type="entry name" value="Caa3_assmbl_CtaG-rel"/>
</dbReference>
<evidence type="ECO:0000256" key="1">
    <source>
        <dbReference type="ARBA" id="ARBA00004651"/>
    </source>
</evidence>
<feature type="transmembrane region" description="Helical" evidence="7">
    <location>
        <begin position="21"/>
        <end position="42"/>
    </location>
</feature>
<feature type="transmembrane region" description="Helical" evidence="7">
    <location>
        <begin position="319"/>
        <end position="338"/>
    </location>
</feature>
<sequence length="745" mass="76493">MTRIEQRPADAPVTVRRDPGPARLVAATAAVGSVVLALALWYGGGTDREQILGLPDGGAFTAWALPVARTLSYVGAVLTVGWTVTAAFLLPGLDRLVGPVGYRLLRRASWTAALWLVATLVALPLTASSLLGHPVDQVTTVTVFSLAMSVSQGQGLVIAAAMIAVVFAATRWVITRTGAAVTALLAVAATLPVVLTGHSAGSGNHAIAVSSVGIHTAAAALWVGGLAALLTLPGHRDLSWAAQRYSTMALWCFVLMGLSGIANTAIRLYQPDELWSTRYGVLVLVKSVVLVALGVFGAAHRSRTLPRLAAGGAGAFRRLAAVEILVLAGIVAVGVAMSRAPSPVTIDPAEPDVYTELLGFPLPAAPTVARLLGQPVPDAYFLLIAVIGGGLYLAGVRRLRRAGRVWPAARTICFLAGMLVLVAVTCLGFARYAAVTHAHHIGQHLALLVAVPLLVCGGAPGALAGATLRSGPASDLPGALQWWETLRASGPARALGHPVSAVVAFVACLYLPYFAPVLSWLMQRHVGHLGMLTAFLAAGGAVATVLRHRSRRVGAGVLAAVTAALLLFALLVWRSDRLRSAEWFNLVRTDWAPVPAVDHRYAAWTALVAAVVLTTAGLALLGRSAATTTGAGRATTTDARPTTTGAGRATTTDARPTTTGAGRATTTDARPTTTGAGRATTTDARPTTTGAGRATTTDARPTTTGAGRATTTGGDPPAVTGSDDAPTVAVGDDRAGTGRRDDPRG</sequence>
<feature type="region of interest" description="Disordered" evidence="6">
    <location>
        <begin position="629"/>
        <end position="745"/>
    </location>
</feature>
<feature type="transmembrane region" description="Helical" evidence="7">
    <location>
        <begin position="278"/>
        <end position="299"/>
    </location>
</feature>
<dbReference type="EMBL" id="LT607413">
    <property type="protein sequence ID" value="SCF15743.1"/>
    <property type="molecule type" value="Genomic_DNA"/>
</dbReference>
<feature type="transmembrane region" description="Helical" evidence="7">
    <location>
        <begin position="408"/>
        <end position="433"/>
    </location>
</feature>
<proteinExistence type="predicted"/>
<feature type="transmembrane region" description="Helical" evidence="7">
    <location>
        <begin position="526"/>
        <end position="546"/>
    </location>
</feature>
<organism evidence="9 10">
    <name type="scientific">Micromonospora echinospora</name>
    <name type="common">Micromonospora purpurea</name>
    <dbReference type="NCBI Taxonomy" id="1877"/>
    <lineage>
        <taxon>Bacteria</taxon>
        <taxon>Bacillati</taxon>
        <taxon>Actinomycetota</taxon>
        <taxon>Actinomycetes</taxon>
        <taxon>Micromonosporales</taxon>
        <taxon>Micromonosporaceae</taxon>
        <taxon>Micromonospora</taxon>
    </lineage>
</organism>
<feature type="transmembrane region" description="Helical" evidence="7">
    <location>
        <begin position="494"/>
        <end position="514"/>
    </location>
</feature>
<feature type="transmembrane region" description="Helical" evidence="7">
    <location>
        <begin position="601"/>
        <end position="621"/>
    </location>
</feature>
<dbReference type="Pfam" id="PF09678">
    <property type="entry name" value="Caa3_CtaG"/>
    <property type="match status" value="1"/>
</dbReference>
<comment type="subcellular location">
    <subcellularLocation>
        <location evidence="1">Cell membrane</location>
        <topology evidence="1">Multi-pass membrane protein</topology>
    </subcellularLocation>
</comment>
<evidence type="ECO:0000256" key="4">
    <source>
        <dbReference type="ARBA" id="ARBA00022989"/>
    </source>
</evidence>
<keyword evidence="3 7" id="KW-0812">Transmembrane</keyword>
<dbReference type="InParanoid" id="A0A1C4Y4U8"/>
<dbReference type="Proteomes" id="UP000198253">
    <property type="component" value="Chromosome I"/>
</dbReference>
<evidence type="ECO:0000256" key="2">
    <source>
        <dbReference type="ARBA" id="ARBA00022475"/>
    </source>
</evidence>
<keyword evidence="2" id="KW-1003">Cell membrane</keyword>
<evidence type="ECO:0000313" key="10">
    <source>
        <dbReference type="Proteomes" id="UP000198253"/>
    </source>
</evidence>
<feature type="transmembrane region" description="Helical" evidence="7">
    <location>
        <begin position="155"/>
        <end position="174"/>
    </location>
</feature>
<dbReference type="AlphaFoldDB" id="A0A1C4Y4U8"/>
<dbReference type="GO" id="GO:0005886">
    <property type="term" value="C:plasma membrane"/>
    <property type="evidence" value="ECO:0007669"/>
    <property type="project" value="UniProtKB-SubCell"/>
</dbReference>
<dbReference type="Pfam" id="PF05425">
    <property type="entry name" value="CopD"/>
    <property type="match status" value="1"/>
</dbReference>
<evidence type="ECO:0000259" key="8">
    <source>
        <dbReference type="Pfam" id="PF05425"/>
    </source>
</evidence>
<dbReference type="PANTHER" id="PTHR34820">
    <property type="entry name" value="INNER MEMBRANE PROTEIN YEBZ"/>
    <property type="match status" value="1"/>
</dbReference>
<feature type="compositionally biased region" description="Low complexity" evidence="6">
    <location>
        <begin position="629"/>
        <end position="718"/>
    </location>
</feature>
<feature type="domain" description="Copper resistance protein D" evidence="8">
    <location>
        <begin position="242"/>
        <end position="336"/>
    </location>
</feature>
<reference evidence="10" key="1">
    <citation type="submission" date="2016-06" db="EMBL/GenBank/DDBJ databases">
        <authorList>
            <person name="Varghese N."/>
            <person name="Submissions Spin"/>
        </authorList>
    </citation>
    <scope>NUCLEOTIDE SEQUENCE [LARGE SCALE GENOMIC DNA]</scope>
    <source>
        <strain evidence="10">DSM 43816</strain>
    </source>
</reference>
<evidence type="ECO:0000256" key="3">
    <source>
        <dbReference type="ARBA" id="ARBA00022692"/>
    </source>
</evidence>
<dbReference type="PANTHER" id="PTHR34820:SF4">
    <property type="entry name" value="INNER MEMBRANE PROTEIN YEBZ"/>
    <property type="match status" value="1"/>
</dbReference>
<feature type="transmembrane region" description="Helical" evidence="7">
    <location>
        <begin position="71"/>
        <end position="91"/>
    </location>
</feature>
<feature type="transmembrane region" description="Helical" evidence="7">
    <location>
        <begin position="445"/>
        <end position="466"/>
    </location>
</feature>
<keyword evidence="5 7" id="KW-0472">Membrane</keyword>
<feature type="compositionally biased region" description="Basic and acidic residues" evidence="6">
    <location>
        <begin position="731"/>
        <end position="745"/>
    </location>
</feature>
<protein>
    <submittedName>
        <fullName evidence="9">Putative copper resistance protein D</fullName>
    </submittedName>
</protein>
<evidence type="ECO:0000256" key="6">
    <source>
        <dbReference type="SAM" id="MobiDB-lite"/>
    </source>
</evidence>
<feature type="transmembrane region" description="Helical" evidence="7">
    <location>
        <begin position="553"/>
        <end position="573"/>
    </location>
</feature>
<feature type="transmembrane region" description="Helical" evidence="7">
    <location>
        <begin position="181"/>
        <end position="200"/>
    </location>
</feature>
<name>A0A1C4Y4U8_MICEC</name>
<feature type="transmembrane region" description="Helical" evidence="7">
    <location>
        <begin position="212"/>
        <end position="233"/>
    </location>
</feature>
<gene>
    <name evidence="9" type="ORF">GA0070618_3593</name>
</gene>
<dbReference type="RefSeq" id="WP_088982658.1">
    <property type="nucleotide sequence ID" value="NZ_LT607413.1"/>
</dbReference>